<proteinExistence type="predicted"/>
<dbReference type="OrthoDB" id="210749at2"/>
<feature type="region of interest" description="Disordered" evidence="1">
    <location>
        <begin position="204"/>
        <end position="224"/>
    </location>
</feature>
<evidence type="ECO:0000256" key="2">
    <source>
        <dbReference type="SAM" id="Phobius"/>
    </source>
</evidence>
<keyword evidence="2" id="KW-1133">Transmembrane helix</keyword>
<reference evidence="3 4" key="1">
    <citation type="submission" date="2019-02" db="EMBL/GenBank/DDBJ databases">
        <title>Deep-cultivation of Planctomycetes and their phenomic and genomic characterization uncovers novel biology.</title>
        <authorList>
            <person name="Wiegand S."/>
            <person name="Jogler M."/>
            <person name="Boedeker C."/>
            <person name="Pinto D."/>
            <person name="Vollmers J."/>
            <person name="Rivas-Marin E."/>
            <person name="Kohn T."/>
            <person name="Peeters S.H."/>
            <person name="Heuer A."/>
            <person name="Rast P."/>
            <person name="Oberbeckmann S."/>
            <person name="Bunk B."/>
            <person name="Jeske O."/>
            <person name="Meyerdierks A."/>
            <person name="Storesund J.E."/>
            <person name="Kallscheuer N."/>
            <person name="Luecker S."/>
            <person name="Lage O.M."/>
            <person name="Pohl T."/>
            <person name="Merkel B.J."/>
            <person name="Hornburger P."/>
            <person name="Mueller R.-W."/>
            <person name="Bruemmer F."/>
            <person name="Labrenz M."/>
            <person name="Spormann A.M."/>
            <person name="Op den Camp H."/>
            <person name="Overmann J."/>
            <person name="Amann R."/>
            <person name="Jetten M.S.M."/>
            <person name="Mascher T."/>
            <person name="Medema M.H."/>
            <person name="Devos D.P."/>
            <person name="Kaster A.-K."/>
            <person name="Ovreas L."/>
            <person name="Rohde M."/>
            <person name="Galperin M.Y."/>
            <person name="Jogler C."/>
        </authorList>
    </citation>
    <scope>NUCLEOTIDE SEQUENCE [LARGE SCALE GENOMIC DNA]</scope>
    <source>
        <strain evidence="3 4">Pan161</strain>
    </source>
</reference>
<protein>
    <submittedName>
        <fullName evidence="3">Uncharacterized protein</fullName>
    </submittedName>
</protein>
<evidence type="ECO:0000313" key="3">
    <source>
        <dbReference type="EMBL" id="QDT93897.1"/>
    </source>
</evidence>
<keyword evidence="4" id="KW-1185">Reference proteome</keyword>
<dbReference type="RefSeq" id="WP_145231860.1">
    <property type="nucleotide sequence ID" value="NZ_CP036343.1"/>
</dbReference>
<keyword evidence="2" id="KW-0472">Membrane</keyword>
<dbReference type="AlphaFoldDB" id="A0A517VLJ2"/>
<sequence length="224" mass="26018">MRFIKRGLSYLTIASYVGILLFGIFCHTFTYRTGSHPGMYYIVWDMFCGWSAYSVRTHIVGEGISGKYYELSPGPWGDFYPYGKLGRRHYDTTGDAWVRMAMNTLDKTEHEPMLRILCIEETWCKKYNLPDMVWDQRYEEPKDFQNYYRLRRVITPEGVVAQTYVPWLTRQVTLQINDNPRLVAEMNRGRPFFAATIGSQIEATAPPQQHDPNLPVHLASPVGN</sequence>
<keyword evidence="2" id="KW-0812">Transmembrane</keyword>
<dbReference type="Proteomes" id="UP000316855">
    <property type="component" value="Chromosome"/>
</dbReference>
<organism evidence="3 4">
    <name type="scientific">Gimesia algae</name>
    <dbReference type="NCBI Taxonomy" id="2527971"/>
    <lineage>
        <taxon>Bacteria</taxon>
        <taxon>Pseudomonadati</taxon>
        <taxon>Planctomycetota</taxon>
        <taxon>Planctomycetia</taxon>
        <taxon>Planctomycetales</taxon>
        <taxon>Planctomycetaceae</taxon>
        <taxon>Gimesia</taxon>
    </lineage>
</organism>
<gene>
    <name evidence="3" type="ORF">Pan161_55840</name>
</gene>
<feature type="transmembrane region" description="Helical" evidence="2">
    <location>
        <begin position="7"/>
        <end position="25"/>
    </location>
</feature>
<dbReference type="KEGG" id="gax:Pan161_55840"/>
<evidence type="ECO:0000313" key="4">
    <source>
        <dbReference type="Proteomes" id="UP000316855"/>
    </source>
</evidence>
<name>A0A517VLJ2_9PLAN</name>
<accession>A0A517VLJ2</accession>
<evidence type="ECO:0000256" key="1">
    <source>
        <dbReference type="SAM" id="MobiDB-lite"/>
    </source>
</evidence>
<dbReference type="EMBL" id="CP036343">
    <property type="protein sequence ID" value="QDT93897.1"/>
    <property type="molecule type" value="Genomic_DNA"/>
</dbReference>